<gene>
    <name evidence="7" type="ORF">NBG4_750006</name>
</gene>
<evidence type="ECO:0000256" key="4">
    <source>
        <dbReference type="PROSITE-ProRule" id="PRU00510"/>
    </source>
</evidence>
<dbReference type="PANTHER" id="PTHR33823">
    <property type="entry name" value="RNA POLYMERASE-BINDING TRANSCRIPTION FACTOR DKSA-RELATED"/>
    <property type="match status" value="1"/>
</dbReference>
<dbReference type="Pfam" id="PF01258">
    <property type="entry name" value="zf-dskA_traR"/>
    <property type="match status" value="1"/>
</dbReference>
<dbReference type="EMBL" id="OUUY01000125">
    <property type="protein sequence ID" value="SPQ01847.1"/>
    <property type="molecule type" value="Genomic_DNA"/>
</dbReference>
<evidence type="ECO:0000256" key="2">
    <source>
        <dbReference type="ARBA" id="ARBA00022771"/>
    </source>
</evidence>
<dbReference type="PANTHER" id="PTHR33823:SF4">
    <property type="entry name" value="GENERAL STRESS PROTEIN 16O"/>
    <property type="match status" value="1"/>
</dbReference>
<feature type="domain" description="Zinc finger DksA/TraR C4-type" evidence="6">
    <location>
        <begin position="89"/>
        <end position="123"/>
    </location>
</feature>
<dbReference type="InterPro" id="IPR020458">
    <property type="entry name" value="Znf_DskA_TraR_CS"/>
</dbReference>
<sequence length="145" mass="16379">MNKGVKHKEKGDKFEGVRKKLIGMRQAILSEAKAEVDQILSEEDKYNGVSDDGDFADVAFRDAMQASKLTRHRLQLRDIEEALRKIEFGTYGICDDCEEEIPIGRLNVMPFALRCVDCQEKHEMMSSEAEETAVPLHESSEGSND</sequence>
<name>A0A2U3QKC6_9BACT</name>
<keyword evidence="3" id="KW-0862">Zinc</keyword>
<dbReference type="Gene3D" id="1.20.120.910">
    <property type="entry name" value="DksA, coiled-coil domain"/>
    <property type="match status" value="1"/>
</dbReference>
<dbReference type="InterPro" id="IPR000962">
    <property type="entry name" value="Znf_DskA_TraR"/>
</dbReference>
<dbReference type="InterPro" id="IPR037187">
    <property type="entry name" value="DnaK_N"/>
</dbReference>
<dbReference type="GO" id="GO:0008270">
    <property type="term" value="F:zinc ion binding"/>
    <property type="evidence" value="ECO:0007669"/>
    <property type="project" value="UniProtKB-KW"/>
</dbReference>
<feature type="region of interest" description="Disordered" evidence="5">
    <location>
        <begin position="126"/>
        <end position="145"/>
    </location>
</feature>
<proteinExistence type="predicted"/>
<evidence type="ECO:0000259" key="6">
    <source>
        <dbReference type="Pfam" id="PF01258"/>
    </source>
</evidence>
<dbReference type="SUPFAM" id="SSF57716">
    <property type="entry name" value="Glucocorticoid receptor-like (DNA-binding domain)"/>
    <property type="match status" value="1"/>
</dbReference>
<keyword evidence="2" id="KW-0863">Zinc-finger</keyword>
<evidence type="ECO:0000313" key="7">
    <source>
        <dbReference type="EMBL" id="SPQ01847.1"/>
    </source>
</evidence>
<organism evidence="7 8">
    <name type="scientific">Candidatus Sulfobium mesophilum</name>
    <dbReference type="NCBI Taxonomy" id="2016548"/>
    <lineage>
        <taxon>Bacteria</taxon>
        <taxon>Pseudomonadati</taxon>
        <taxon>Nitrospirota</taxon>
        <taxon>Nitrospiria</taxon>
        <taxon>Nitrospirales</taxon>
        <taxon>Nitrospiraceae</taxon>
        <taxon>Candidatus Sulfobium</taxon>
    </lineage>
</organism>
<keyword evidence="8" id="KW-1185">Reference proteome</keyword>
<evidence type="ECO:0000256" key="1">
    <source>
        <dbReference type="ARBA" id="ARBA00022723"/>
    </source>
</evidence>
<reference evidence="8" key="1">
    <citation type="submission" date="2018-03" db="EMBL/GenBank/DDBJ databases">
        <authorList>
            <person name="Zecchin S."/>
        </authorList>
    </citation>
    <scope>NUCLEOTIDE SEQUENCE [LARGE SCALE GENOMIC DNA]</scope>
</reference>
<dbReference type="SUPFAM" id="SSF109635">
    <property type="entry name" value="DnaK suppressor protein DksA, alpha-hairpin domain"/>
    <property type="match status" value="1"/>
</dbReference>
<dbReference type="PROSITE" id="PS51128">
    <property type="entry name" value="ZF_DKSA_2"/>
    <property type="match status" value="1"/>
</dbReference>
<keyword evidence="1" id="KW-0479">Metal-binding</keyword>
<feature type="zinc finger region" description="dksA C4-type" evidence="4">
    <location>
        <begin position="94"/>
        <end position="118"/>
    </location>
</feature>
<accession>A0A2U3QKC6</accession>
<dbReference type="Proteomes" id="UP000245125">
    <property type="component" value="Unassembled WGS sequence"/>
</dbReference>
<evidence type="ECO:0000256" key="5">
    <source>
        <dbReference type="SAM" id="MobiDB-lite"/>
    </source>
</evidence>
<protein>
    <submittedName>
        <fullName evidence="7">DnaK suppressor protein</fullName>
    </submittedName>
</protein>
<evidence type="ECO:0000313" key="8">
    <source>
        <dbReference type="Proteomes" id="UP000245125"/>
    </source>
</evidence>
<dbReference type="AlphaFoldDB" id="A0A2U3QKC6"/>
<evidence type="ECO:0000256" key="3">
    <source>
        <dbReference type="ARBA" id="ARBA00022833"/>
    </source>
</evidence>
<dbReference type="PROSITE" id="PS01102">
    <property type="entry name" value="ZF_DKSA_1"/>
    <property type="match status" value="1"/>
</dbReference>